<organism evidence="1 2">
    <name type="scientific">Thalassobacillus devorans</name>
    <dbReference type="NCBI Taxonomy" id="279813"/>
    <lineage>
        <taxon>Bacteria</taxon>
        <taxon>Bacillati</taxon>
        <taxon>Bacillota</taxon>
        <taxon>Bacilli</taxon>
        <taxon>Bacillales</taxon>
        <taxon>Bacillaceae</taxon>
        <taxon>Thalassobacillus</taxon>
    </lineage>
</organism>
<evidence type="ECO:0000313" key="1">
    <source>
        <dbReference type="EMBL" id="GGC87356.1"/>
    </source>
</evidence>
<name>A0ABQ1NXV8_9BACI</name>
<dbReference type="Proteomes" id="UP000619534">
    <property type="component" value="Unassembled WGS sequence"/>
</dbReference>
<sequence length="291" mass="33480">MGAYYFYQRTWHKEQWVNKEVLVEDDCFVRKFLSSSHPIELNVDAYHVTPGYVMVDHSAPLYSSVDKKKLSLDYLIRGCTLLLVQLPITTTHLFKQKYHSYRQMLAGLPMDYMISPVVAPRLLTPAMVRFFGMQKAPFILVELHTEKDMKNVAWEWLAQAQSYTRIPIAPLIKVKGEDSQKLYDAWKKTVEHCDMITLKDPITEHPLTSNNLRRTGIYPYKGDLMPGGQADYNLHLHDGCTVIDDPAEIRYHGSVPDVTIMNGEVVQANQEIINDKMIGKHKKVSIPMHFA</sequence>
<dbReference type="EMBL" id="BMCJ01000003">
    <property type="protein sequence ID" value="GGC87356.1"/>
    <property type="molecule type" value="Genomic_DNA"/>
</dbReference>
<comment type="caution">
    <text evidence="1">The sequence shown here is derived from an EMBL/GenBank/DDBJ whole genome shotgun (WGS) entry which is preliminary data.</text>
</comment>
<protein>
    <submittedName>
        <fullName evidence="1">Uncharacterized protein</fullName>
    </submittedName>
</protein>
<gene>
    <name evidence="1" type="ORF">GCM10007216_17570</name>
</gene>
<reference evidence="2" key="1">
    <citation type="journal article" date="2019" name="Int. J. Syst. Evol. Microbiol.">
        <title>The Global Catalogue of Microorganisms (GCM) 10K type strain sequencing project: providing services to taxonomists for standard genome sequencing and annotation.</title>
        <authorList>
            <consortium name="The Broad Institute Genomics Platform"/>
            <consortium name="The Broad Institute Genome Sequencing Center for Infectious Disease"/>
            <person name="Wu L."/>
            <person name="Ma J."/>
        </authorList>
    </citation>
    <scope>NUCLEOTIDE SEQUENCE [LARGE SCALE GENOMIC DNA]</scope>
    <source>
        <strain evidence="2">CCM 7282</strain>
    </source>
</reference>
<proteinExistence type="predicted"/>
<accession>A0ABQ1NXV8</accession>
<evidence type="ECO:0000313" key="2">
    <source>
        <dbReference type="Proteomes" id="UP000619534"/>
    </source>
</evidence>
<keyword evidence="2" id="KW-1185">Reference proteome</keyword>
<dbReference type="RefSeq" id="WP_062446362.1">
    <property type="nucleotide sequence ID" value="NZ_BMCJ01000003.1"/>
</dbReference>